<dbReference type="EMBL" id="OC344044">
    <property type="protein sequence ID" value="CAD7419106.1"/>
    <property type="molecule type" value="Genomic_DNA"/>
</dbReference>
<accession>A0A7R9DSW4</accession>
<protein>
    <submittedName>
        <fullName evidence="1">Uncharacterized protein</fullName>
    </submittedName>
</protein>
<reference evidence="1" key="1">
    <citation type="submission" date="2020-11" db="EMBL/GenBank/DDBJ databases">
        <authorList>
            <person name="Tran Van P."/>
        </authorList>
    </citation>
    <scope>NUCLEOTIDE SEQUENCE</scope>
</reference>
<name>A0A7R9DSW4_TIMCR</name>
<evidence type="ECO:0000313" key="1">
    <source>
        <dbReference type="EMBL" id="CAD7419106.1"/>
    </source>
</evidence>
<proteinExistence type="predicted"/>
<sequence>MCFYLAEGPIVHDQPTYASVPGIRVYGMVCVPKRSRRSLILGRKTRELKFYCQLATQTPNPLLRDAIKSSVILHPSSHGGYIARTSIESGQVLARNTNKMQVMSGPCKEH</sequence>
<dbReference type="AlphaFoldDB" id="A0A7R9DSW4"/>
<gene>
    <name evidence="1" type="ORF">TCEB3V08_LOCUS13611</name>
</gene>
<organism evidence="1">
    <name type="scientific">Timema cristinae</name>
    <name type="common">Walking stick</name>
    <dbReference type="NCBI Taxonomy" id="61476"/>
    <lineage>
        <taxon>Eukaryota</taxon>
        <taxon>Metazoa</taxon>
        <taxon>Ecdysozoa</taxon>
        <taxon>Arthropoda</taxon>
        <taxon>Hexapoda</taxon>
        <taxon>Insecta</taxon>
        <taxon>Pterygota</taxon>
        <taxon>Neoptera</taxon>
        <taxon>Polyneoptera</taxon>
        <taxon>Phasmatodea</taxon>
        <taxon>Timematodea</taxon>
        <taxon>Timematoidea</taxon>
        <taxon>Timematidae</taxon>
        <taxon>Timema</taxon>
    </lineage>
</organism>